<evidence type="ECO:0000256" key="1">
    <source>
        <dbReference type="ARBA" id="ARBA00004173"/>
    </source>
</evidence>
<dbReference type="GO" id="GO:0004818">
    <property type="term" value="F:glutamate-tRNA ligase activity"/>
    <property type="evidence" value="ECO:0007669"/>
    <property type="project" value="UniProtKB-EC"/>
</dbReference>
<comment type="caution">
    <text evidence="14">The sequence shown here is derived from an EMBL/GenBank/DDBJ whole genome shotgun (WGS) entry which is preliminary data.</text>
</comment>
<dbReference type="Gene3D" id="1.10.10.350">
    <property type="match status" value="1"/>
</dbReference>
<dbReference type="PANTHER" id="PTHR43311:SF2">
    <property type="entry name" value="GLUTAMATE--TRNA LIGASE, MITOCHONDRIAL-RELATED"/>
    <property type="match status" value="1"/>
</dbReference>
<dbReference type="SUPFAM" id="SSF52374">
    <property type="entry name" value="Nucleotidylyl transferase"/>
    <property type="match status" value="1"/>
</dbReference>
<dbReference type="Pfam" id="PF19269">
    <property type="entry name" value="Anticodon_2"/>
    <property type="match status" value="1"/>
</dbReference>
<dbReference type="Gene3D" id="3.40.50.620">
    <property type="entry name" value="HUPs"/>
    <property type="match status" value="1"/>
</dbReference>
<dbReference type="GO" id="GO:0006424">
    <property type="term" value="P:glutamyl-tRNA aminoacylation"/>
    <property type="evidence" value="ECO:0007669"/>
    <property type="project" value="InterPro"/>
</dbReference>
<keyword evidence="4 11" id="KW-0436">Ligase</keyword>
<dbReference type="CDD" id="cd00808">
    <property type="entry name" value="GluRS_core"/>
    <property type="match status" value="1"/>
</dbReference>
<evidence type="ECO:0000259" key="13">
    <source>
        <dbReference type="Pfam" id="PF19269"/>
    </source>
</evidence>
<dbReference type="OrthoDB" id="428822at2759"/>
<keyword evidence="8 11" id="KW-0030">Aminoacyl-tRNA synthetase</keyword>
<evidence type="ECO:0000256" key="6">
    <source>
        <dbReference type="ARBA" id="ARBA00022840"/>
    </source>
</evidence>
<evidence type="ECO:0000313" key="15">
    <source>
        <dbReference type="Proteomes" id="UP000439903"/>
    </source>
</evidence>
<evidence type="ECO:0000256" key="7">
    <source>
        <dbReference type="ARBA" id="ARBA00022917"/>
    </source>
</evidence>
<evidence type="ECO:0000256" key="2">
    <source>
        <dbReference type="ARBA" id="ARBA00007894"/>
    </source>
</evidence>
<dbReference type="InterPro" id="IPR049940">
    <property type="entry name" value="GluQ/Sye"/>
</dbReference>
<feature type="domain" description="Aminoacyl-tRNA synthetase class I anticodon-binding" evidence="13">
    <location>
        <begin position="360"/>
        <end position="513"/>
    </location>
</feature>
<dbReference type="InterPro" id="IPR045462">
    <property type="entry name" value="aa-tRNA-synth_I_cd-bd"/>
</dbReference>
<dbReference type="InterPro" id="IPR008925">
    <property type="entry name" value="aa_tRNA-synth_I_cd-bd_sf"/>
</dbReference>
<organism evidence="14 15">
    <name type="scientific">Gigaspora margarita</name>
    <dbReference type="NCBI Taxonomy" id="4874"/>
    <lineage>
        <taxon>Eukaryota</taxon>
        <taxon>Fungi</taxon>
        <taxon>Fungi incertae sedis</taxon>
        <taxon>Mucoromycota</taxon>
        <taxon>Glomeromycotina</taxon>
        <taxon>Glomeromycetes</taxon>
        <taxon>Diversisporales</taxon>
        <taxon>Gigasporaceae</taxon>
        <taxon>Gigaspora</taxon>
    </lineage>
</organism>
<comment type="similarity">
    <text evidence="2">Belongs to the class-I aminoacyl-tRNA synthetase family. Glutamate--tRNA ligase type 1 subfamily.</text>
</comment>
<dbReference type="GO" id="GO:0005524">
    <property type="term" value="F:ATP binding"/>
    <property type="evidence" value="ECO:0007669"/>
    <property type="project" value="UniProtKB-KW"/>
</dbReference>
<evidence type="ECO:0000256" key="9">
    <source>
        <dbReference type="ARBA" id="ARBA00030865"/>
    </source>
</evidence>
<dbReference type="InterPro" id="IPR014729">
    <property type="entry name" value="Rossmann-like_a/b/a_fold"/>
</dbReference>
<dbReference type="Proteomes" id="UP000439903">
    <property type="component" value="Unassembled WGS sequence"/>
</dbReference>
<dbReference type="GO" id="GO:0000049">
    <property type="term" value="F:tRNA binding"/>
    <property type="evidence" value="ECO:0007669"/>
    <property type="project" value="InterPro"/>
</dbReference>
<feature type="domain" description="Glutamyl/glutaminyl-tRNA synthetase class Ib catalytic" evidence="12">
    <location>
        <begin position="21"/>
        <end position="338"/>
    </location>
</feature>
<dbReference type="InterPro" id="IPR020751">
    <property type="entry name" value="aa-tRNA-synth_I_codon-bd_sub2"/>
</dbReference>
<dbReference type="Pfam" id="PF00749">
    <property type="entry name" value="tRNA-synt_1c"/>
    <property type="match status" value="1"/>
</dbReference>
<dbReference type="PANTHER" id="PTHR43311">
    <property type="entry name" value="GLUTAMATE--TRNA LIGASE"/>
    <property type="match status" value="1"/>
</dbReference>
<evidence type="ECO:0000256" key="5">
    <source>
        <dbReference type="ARBA" id="ARBA00022741"/>
    </source>
</evidence>
<sequence>MSNTLVSCKRLFQTVQPTVAVRVRFAPSPTGYLHLGGLRTALFNYLLARKTGGVFILRIEDTDRERYVPGSVERLVSVLSWSGLTFDEGPGKNGSHGSYFQSERTDIYKYHVDKLIKEGNAYRCFCTPERLKQIRSFAQKVGKGVAYDRHCLYLSKREIDQNLAQGIPYTVRLKTPDGSVFVKDLIYGNIIFNDKHIDDTILLKSDGYPTYHLANVIDDHLMGITHVLRGEEWLPSTPKHTVLYKALGWNLPEFVHLPLLFNPDRSKLSKRSGEVNVEDFAQRGYLPEALINFVALLGWSSSSGKKDEIFTLDELISEFSLEHIGRSGAIVMREKLDWLNKQHLIRKSESQNGLVELVSLLKPLVYERFGKQFNESDKEYKLGDIYLSKVIVTIKDRIQNIKDIAELCGYFFVHPNYSSPESKAARSSIRDGDLKLVAMIALEQINLLNKTEFEVDTIKSIVNNIILTSQLKQNQVLMILRYIITGIKIGAGVVETMKTIGKDTILQRINKVLELIN</sequence>
<dbReference type="NCBIfam" id="TIGR00464">
    <property type="entry name" value="gltX_bact"/>
    <property type="match status" value="1"/>
</dbReference>
<dbReference type="GO" id="GO:0008270">
    <property type="term" value="F:zinc ion binding"/>
    <property type="evidence" value="ECO:0007669"/>
    <property type="project" value="InterPro"/>
</dbReference>
<dbReference type="InterPro" id="IPR001412">
    <property type="entry name" value="aa-tRNA-synth_I_CS"/>
</dbReference>
<evidence type="ECO:0000256" key="8">
    <source>
        <dbReference type="ARBA" id="ARBA00023146"/>
    </source>
</evidence>
<dbReference type="EMBL" id="WTPW01001734">
    <property type="protein sequence ID" value="KAF0417666.1"/>
    <property type="molecule type" value="Genomic_DNA"/>
</dbReference>
<dbReference type="AlphaFoldDB" id="A0A8H3X6F9"/>
<gene>
    <name evidence="14" type="ORF">F8M41_007320</name>
</gene>
<dbReference type="PRINTS" id="PR00987">
    <property type="entry name" value="TRNASYNTHGLU"/>
</dbReference>
<dbReference type="InterPro" id="IPR020058">
    <property type="entry name" value="Glu/Gln-tRNA-synth_Ib_cat-dom"/>
</dbReference>
<keyword evidence="7 11" id="KW-0648">Protein biosynthesis</keyword>
<dbReference type="SUPFAM" id="SSF48163">
    <property type="entry name" value="An anticodon-binding domain of class I aminoacyl-tRNA synthetases"/>
    <property type="match status" value="1"/>
</dbReference>
<dbReference type="GO" id="GO:0005739">
    <property type="term" value="C:mitochondrion"/>
    <property type="evidence" value="ECO:0007669"/>
    <property type="project" value="UniProtKB-SubCell"/>
</dbReference>
<dbReference type="InterPro" id="IPR004527">
    <property type="entry name" value="Glu-tRNA-ligase_bac/mito"/>
</dbReference>
<proteinExistence type="inferred from homology"/>
<accession>A0A8H3X6F9</accession>
<evidence type="ECO:0000256" key="4">
    <source>
        <dbReference type="ARBA" id="ARBA00022598"/>
    </source>
</evidence>
<name>A0A8H3X6F9_GIGMA</name>
<keyword evidence="5 11" id="KW-0547">Nucleotide-binding</keyword>
<evidence type="ECO:0000313" key="14">
    <source>
        <dbReference type="EMBL" id="KAF0417666.1"/>
    </source>
</evidence>
<protein>
    <recommendedName>
        <fullName evidence="10">Glutamate--tRNA ligase, mitochondrial</fullName>
        <ecNumber evidence="3">6.1.1.17</ecNumber>
    </recommendedName>
    <alternativeName>
        <fullName evidence="9">Glutamyl-tRNA synthetase</fullName>
    </alternativeName>
</protein>
<evidence type="ECO:0000256" key="11">
    <source>
        <dbReference type="RuleBase" id="RU363037"/>
    </source>
</evidence>
<keyword evidence="6 11" id="KW-0067">ATP-binding</keyword>
<dbReference type="HAMAP" id="MF_00022">
    <property type="entry name" value="Glu_tRNA_synth_type1"/>
    <property type="match status" value="1"/>
</dbReference>
<evidence type="ECO:0000256" key="10">
    <source>
        <dbReference type="ARBA" id="ARBA00072917"/>
    </source>
</evidence>
<evidence type="ECO:0000256" key="3">
    <source>
        <dbReference type="ARBA" id="ARBA00012835"/>
    </source>
</evidence>
<dbReference type="InterPro" id="IPR000924">
    <property type="entry name" value="Glu/Gln-tRNA-synth"/>
</dbReference>
<dbReference type="PROSITE" id="PS00178">
    <property type="entry name" value="AA_TRNA_LIGASE_I"/>
    <property type="match status" value="1"/>
</dbReference>
<dbReference type="FunFam" id="3.40.50.620:FF:000045">
    <property type="entry name" value="Glutamate--tRNA ligase, mitochondrial"/>
    <property type="match status" value="1"/>
</dbReference>
<dbReference type="InterPro" id="IPR033910">
    <property type="entry name" value="GluRS_core"/>
</dbReference>
<comment type="subcellular location">
    <subcellularLocation>
        <location evidence="1">Mitochondrion</location>
    </subcellularLocation>
</comment>
<keyword evidence="15" id="KW-1185">Reference proteome</keyword>
<evidence type="ECO:0000259" key="12">
    <source>
        <dbReference type="Pfam" id="PF00749"/>
    </source>
</evidence>
<dbReference type="EC" id="6.1.1.17" evidence="3"/>
<reference evidence="14 15" key="1">
    <citation type="journal article" date="2019" name="Environ. Microbiol.">
        <title>At the nexus of three kingdoms: the genome of the mycorrhizal fungus Gigaspora margarita provides insights into plant, endobacterial and fungal interactions.</title>
        <authorList>
            <person name="Venice F."/>
            <person name="Ghignone S."/>
            <person name="Salvioli di Fossalunga A."/>
            <person name="Amselem J."/>
            <person name="Novero M."/>
            <person name="Xianan X."/>
            <person name="Sedzielewska Toro K."/>
            <person name="Morin E."/>
            <person name="Lipzen A."/>
            <person name="Grigoriev I.V."/>
            <person name="Henrissat B."/>
            <person name="Martin F.M."/>
            <person name="Bonfante P."/>
        </authorList>
    </citation>
    <scope>NUCLEOTIDE SEQUENCE [LARGE SCALE GENOMIC DNA]</scope>
    <source>
        <strain evidence="14 15">BEG34</strain>
    </source>
</reference>